<feature type="domain" description="Nudix hydrolase" evidence="1">
    <location>
        <begin position="6"/>
        <end position="91"/>
    </location>
</feature>
<proteinExistence type="predicted"/>
<evidence type="ECO:0000259" key="1">
    <source>
        <dbReference type="Pfam" id="PF00293"/>
    </source>
</evidence>
<dbReference type="InterPro" id="IPR000086">
    <property type="entry name" value="NUDIX_hydrolase_dom"/>
</dbReference>
<dbReference type="InterPro" id="IPR015797">
    <property type="entry name" value="NUDIX_hydrolase-like_dom_sf"/>
</dbReference>
<evidence type="ECO:0000313" key="2">
    <source>
        <dbReference type="EMBL" id="OHB12465.1"/>
    </source>
</evidence>
<dbReference type="Pfam" id="PF00293">
    <property type="entry name" value="NUDIX"/>
    <property type="match status" value="1"/>
</dbReference>
<protein>
    <recommendedName>
        <fullName evidence="1">Nudix hydrolase domain-containing protein</fullName>
    </recommendedName>
</protein>
<comment type="caution">
    <text evidence="2">The sequence shown here is derived from an EMBL/GenBank/DDBJ whole genome shotgun (WGS) entry which is preliminary data.</text>
</comment>
<accession>A0A1G2USV0</accession>
<dbReference type="SUPFAM" id="SSF55811">
    <property type="entry name" value="Nudix"/>
    <property type="match status" value="1"/>
</dbReference>
<sequence>MAYSWGTVYKGERLEEATRRIVKKETGLEVDLIKHVGYIEYLNEKRFGRDTHSISLIFEAVPKGGELNHDNNATELKYFKELPNDLIEEQREFIKTLNFS</sequence>
<organism evidence="2 3">
    <name type="scientific">Candidatus Zambryskibacteria bacterium RIFCSPLOWO2_12_39_8</name>
    <dbReference type="NCBI Taxonomy" id="1802774"/>
    <lineage>
        <taxon>Bacteria</taxon>
        <taxon>Candidatus Zambryskiibacteriota</taxon>
    </lineage>
</organism>
<dbReference type="Proteomes" id="UP000177154">
    <property type="component" value="Unassembled WGS sequence"/>
</dbReference>
<dbReference type="Gene3D" id="3.90.79.10">
    <property type="entry name" value="Nucleoside Triphosphate Pyrophosphohydrolase"/>
    <property type="match status" value="1"/>
</dbReference>
<name>A0A1G2USV0_9BACT</name>
<evidence type="ECO:0000313" key="3">
    <source>
        <dbReference type="Proteomes" id="UP000177154"/>
    </source>
</evidence>
<dbReference type="AlphaFoldDB" id="A0A1G2USV0"/>
<reference evidence="2 3" key="1">
    <citation type="journal article" date="2016" name="Nat. Commun.">
        <title>Thousands of microbial genomes shed light on interconnected biogeochemical processes in an aquifer system.</title>
        <authorList>
            <person name="Anantharaman K."/>
            <person name="Brown C.T."/>
            <person name="Hug L.A."/>
            <person name="Sharon I."/>
            <person name="Castelle C.J."/>
            <person name="Probst A.J."/>
            <person name="Thomas B.C."/>
            <person name="Singh A."/>
            <person name="Wilkins M.J."/>
            <person name="Karaoz U."/>
            <person name="Brodie E.L."/>
            <person name="Williams K.H."/>
            <person name="Hubbard S.S."/>
            <person name="Banfield J.F."/>
        </authorList>
    </citation>
    <scope>NUCLEOTIDE SEQUENCE [LARGE SCALE GENOMIC DNA]</scope>
</reference>
<gene>
    <name evidence="2" type="ORF">A2Y49_00685</name>
</gene>
<dbReference type="EMBL" id="MHWR01000038">
    <property type="protein sequence ID" value="OHB12465.1"/>
    <property type="molecule type" value="Genomic_DNA"/>
</dbReference>